<feature type="transmembrane region" description="Helical" evidence="2">
    <location>
        <begin position="130"/>
        <end position="148"/>
    </location>
</feature>
<evidence type="ECO:0000313" key="4">
    <source>
        <dbReference type="Proteomes" id="UP001321047"/>
    </source>
</evidence>
<feature type="region of interest" description="Disordered" evidence="1">
    <location>
        <begin position="165"/>
        <end position="209"/>
    </location>
</feature>
<dbReference type="Pfam" id="PF26045">
    <property type="entry name" value="OB_2TM_halo"/>
    <property type="match status" value="1"/>
</dbReference>
<protein>
    <submittedName>
        <fullName evidence="3">Slp family lipoprotein</fullName>
    </submittedName>
</protein>
<proteinExistence type="predicted"/>
<accession>A0AAP2ZBS3</accession>
<keyword evidence="2" id="KW-1133">Transmembrane helix</keyword>
<gene>
    <name evidence="3" type="ORF">OB919_20245</name>
</gene>
<feature type="transmembrane region" description="Helical" evidence="2">
    <location>
        <begin position="12"/>
        <end position="32"/>
    </location>
</feature>
<sequence>MSEPFGQRGRLLAGVLLFTLLIGMLLVAGTTANDPLEHQYPTDVEVTPTPEMYVGEQVILGGRIVDTDPVTIATRASGYGRFTLVDANTEVRNLEGSLQTGDHVTVFGTLEDENTLVVEYGLTQSPDDRSYMFLVSFLGGLWVAGRFLTGWRFDRKTLAFVPRADTKAQGDDSPDTNSRSLSFDETDLKGTHESKSTTEPDRHTKRGDR</sequence>
<name>A0AAP2ZBS3_9EURY</name>
<dbReference type="InterPro" id="IPR058927">
    <property type="entry name" value="OB_2TM"/>
</dbReference>
<keyword evidence="2" id="KW-0812">Transmembrane</keyword>
<keyword evidence="3" id="KW-0449">Lipoprotein</keyword>
<evidence type="ECO:0000256" key="1">
    <source>
        <dbReference type="SAM" id="MobiDB-lite"/>
    </source>
</evidence>
<dbReference type="AlphaFoldDB" id="A0AAP2ZBS3"/>
<dbReference type="EMBL" id="JAOPJZ010000035">
    <property type="protein sequence ID" value="MCU4754282.1"/>
    <property type="molecule type" value="Genomic_DNA"/>
</dbReference>
<organism evidence="3 4">
    <name type="scientific">Natronosalvus hydrolyticus</name>
    <dbReference type="NCBI Taxonomy" id="2979988"/>
    <lineage>
        <taxon>Archaea</taxon>
        <taxon>Methanobacteriati</taxon>
        <taxon>Methanobacteriota</taxon>
        <taxon>Stenosarchaea group</taxon>
        <taxon>Halobacteria</taxon>
        <taxon>Halobacteriales</taxon>
        <taxon>Natrialbaceae</taxon>
        <taxon>Natronosalvus</taxon>
    </lineage>
</organism>
<keyword evidence="2" id="KW-0472">Membrane</keyword>
<evidence type="ECO:0000256" key="2">
    <source>
        <dbReference type="SAM" id="Phobius"/>
    </source>
</evidence>
<keyword evidence="4" id="KW-1185">Reference proteome</keyword>
<comment type="caution">
    <text evidence="3">The sequence shown here is derived from an EMBL/GenBank/DDBJ whole genome shotgun (WGS) entry which is preliminary data.</text>
</comment>
<dbReference type="Proteomes" id="UP001321047">
    <property type="component" value="Unassembled WGS sequence"/>
</dbReference>
<reference evidence="3 4" key="1">
    <citation type="submission" date="2022-09" db="EMBL/GenBank/DDBJ databases">
        <title>Enrichment on poylsaccharides allowed isolation of novel metabolic and taxonomic groups of Haloarchaea.</title>
        <authorList>
            <person name="Sorokin D.Y."/>
            <person name="Elcheninov A.G."/>
            <person name="Khizhniak T.V."/>
            <person name="Kolganova T.V."/>
            <person name="Kublanov I.V."/>
        </authorList>
    </citation>
    <scope>NUCLEOTIDE SEQUENCE [LARGE SCALE GENOMIC DNA]</scope>
    <source>
        <strain evidence="3 4">AArc-curdl1</strain>
    </source>
</reference>
<feature type="compositionally biased region" description="Basic and acidic residues" evidence="1">
    <location>
        <begin position="186"/>
        <end position="209"/>
    </location>
</feature>
<evidence type="ECO:0000313" key="3">
    <source>
        <dbReference type="EMBL" id="MCU4754282.1"/>
    </source>
</evidence>